<organism evidence="1 2">
    <name type="scientific">Actinoallomurus acaciae</name>
    <dbReference type="NCBI Taxonomy" id="502577"/>
    <lineage>
        <taxon>Bacteria</taxon>
        <taxon>Bacillati</taxon>
        <taxon>Actinomycetota</taxon>
        <taxon>Actinomycetes</taxon>
        <taxon>Streptosporangiales</taxon>
        <taxon>Thermomonosporaceae</taxon>
        <taxon>Actinoallomurus</taxon>
    </lineage>
</organism>
<accession>A0ABV5YKC1</accession>
<gene>
    <name evidence="1" type="ORF">ACFFNX_25255</name>
</gene>
<dbReference type="Proteomes" id="UP001589627">
    <property type="component" value="Unassembled WGS sequence"/>
</dbReference>
<proteinExistence type="predicted"/>
<protein>
    <submittedName>
        <fullName evidence="1">Uncharacterized protein</fullName>
    </submittedName>
</protein>
<keyword evidence="2" id="KW-1185">Reference proteome</keyword>
<comment type="caution">
    <text evidence="1">The sequence shown here is derived from an EMBL/GenBank/DDBJ whole genome shotgun (WGS) entry which is preliminary data.</text>
</comment>
<evidence type="ECO:0000313" key="2">
    <source>
        <dbReference type="Proteomes" id="UP001589627"/>
    </source>
</evidence>
<dbReference type="EMBL" id="JBHLZP010000205">
    <property type="protein sequence ID" value="MFB9835495.1"/>
    <property type="molecule type" value="Genomic_DNA"/>
</dbReference>
<sequence>MQAAEFGFDAPDLPGWHYPVEQEDHLGHPDRNGLPPWKIDDRVRGTLPNGGPGDLLTARLRRPTEATFEHYLATRTIESLDHPRIQNRCGEFIVMG</sequence>
<dbReference type="RefSeq" id="WP_378207102.1">
    <property type="nucleotide sequence ID" value="NZ_JBHLZP010000205.1"/>
</dbReference>
<reference evidence="1 2" key="1">
    <citation type="submission" date="2024-09" db="EMBL/GenBank/DDBJ databases">
        <authorList>
            <person name="Sun Q."/>
            <person name="Mori K."/>
        </authorList>
    </citation>
    <scope>NUCLEOTIDE SEQUENCE [LARGE SCALE GENOMIC DNA]</scope>
    <source>
        <strain evidence="1 2">TBRC 0563</strain>
    </source>
</reference>
<name>A0ABV5YKC1_9ACTN</name>
<evidence type="ECO:0000313" key="1">
    <source>
        <dbReference type="EMBL" id="MFB9835495.1"/>
    </source>
</evidence>